<dbReference type="AlphaFoldDB" id="A0A9K3KHK3"/>
<reference evidence="1" key="2">
    <citation type="submission" date="2021-04" db="EMBL/GenBank/DDBJ databases">
        <authorList>
            <person name="Podell S."/>
        </authorList>
    </citation>
    <scope>NUCLEOTIDE SEQUENCE</scope>
    <source>
        <strain evidence="1">Hildebrandi</strain>
    </source>
</reference>
<sequence>MMALLLLLPPSSSPTRSLLQQPALLLSTLSGFDADITSITIDCGTDFLAGNIGRKKYPDPAMVNVTLPLACFADASHASREVTVGVTWWINNDSV</sequence>
<dbReference type="Proteomes" id="UP000693970">
    <property type="component" value="Unassembled WGS sequence"/>
</dbReference>
<evidence type="ECO:0000313" key="1">
    <source>
        <dbReference type="EMBL" id="KAG7343747.1"/>
    </source>
</evidence>
<keyword evidence="2" id="KW-1185">Reference proteome</keyword>
<comment type="caution">
    <text evidence="1">The sequence shown here is derived from an EMBL/GenBank/DDBJ whole genome shotgun (WGS) entry which is preliminary data.</text>
</comment>
<name>A0A9K3KHK3_9STRA</name>
<dbReference type="EMBL" id="JAGRRH010000023">
    <property type="protein sequence ID" value="KAG7343747.1"/>
    <property type="molecule type" value="Genomic_DNA"/>
</dbReference>
<gene>
    <name evidence="1" type="ORF">IV203_021755</name>
</gene>
<proteinExistence type="predicted"/>
<accession>A0A9K3KHK3</accession>
<reference evidence="1" key="1">
    <citation type="journal article" date="2021" name="Sci. Rep.">
        <title>Diploid genomic architecture of Nitzschia inconspicua, an elite biomass production diatom.</title>
        <authorList>
            <person name="Oliver A."/>
            <person name="Podell S."/>
            <person name="Pinowska A."/>
            <person name="Traller J.C."/>
            <person name="Smith S.R."/>
            <person name="McClure R."/>
            <person name="Beliaev A."/>
            <person name="Bohutskyi P."/>
            <person name="Hill E.A."/>
            <person name="Rabines A."/>
            <person name="Zheng H."/>
            <person name="Allen L.Z."/>
            <person name="Kuo A."/>
            <person name="Grigoriev I.V."/>
            <person name="Allen A.E."/>
            <person name="Hazlebeck D."/>
            <person name="Allen E.E."/>
        </authorList>
    </citation>
    <scope>NUCLEOTIDE SEQUENCE</scope>
    <source>
        <strain evidence="1">Hildebrandi</strain>
    </source>
</reference>
<organism evidence="1 2">
    <name type="scientific">Nitzschia inconspicua</name>
    <dbReference type="NCBI Taxonomy" id="303405"/>
    <lineage>
        <taxon>Eukaryota</taxon>
        <taxon>Sar</taxon>
        <taxon>Stramenopiles</taxon>
        <taxon>Ochrophyta</taxon>
        <taxon>Bacillariophyta</taxon>
        <taxon>Bacillariophyceae</taxon>
        <taxon>Bacillariophycidae</taxon>
        <taxon>Bacillariales</taxon>
        <taxon>Bacillariaceae</taxon>
        <taxon>Nitzschia</taxon>
    </lineage>
</organism>
<evidence type="ECO:0000313" key="2">
    <source>
        <dbReference type="Proteomes" id="UP000693970"/>
    </source>
</evidence>
<protein>
    <submittedName>
        <fullName evidence="1">Uncharacterized protein</fullName>
    </submittedName>
</protein>